<evidence type="ECO:0000256" key="1">
    <source>
        <dbReference type="ARBA" id="ARBA00004273"/>
    </source>
</evidence>
<comment type="catalytic activity">
    <reaction evidence="10">
        <text>holo-[cytochrome c] = apo-[cytochrome c] + heme b</text>
        <dbReference type="Rhea" id="RHEA:22648"/>
        <dbReference type="Rhea" id="RHEA-COMP:10725"/>
        <dbReference type="Rhea" id="RHEA-COMP:10726"/>
        <dbReference type="ChEBI" id="CHEBI:29950"/>
        <dbReference type="ChEBI" id="CHEBI:60344"/>
        <dbReference type="ChEBI" id="CHEBI:83739"/>
        <dbReference type="EC" id="4.4.1.17"/>
    </reaction>
</comment>
<keyword evidence="9 10" id="KW-0456">Lyase</keyword>
<keyword evidence="4 10" id="KW-0479">Metal-binding</keyword>
<keyword evidence="3 10" id="KW-0349">Heme</keyword>
<evidence type="ECO:0000256" key="4">
    <source>
        <dbReference type="ARBA" id="ARBA00022723"/>
    </source>
</evidence>
<keyword evidence="8 10" id="KW-0472">Membrane</keyword>
<evidence type="ECO:0000256" key="10">
    <source>
        <dbReference type="RuleBase" id="RU363130"/>
    </source>
</evidence>
<dbReference type="Proteomes" id="UP000765509">
    <property type="component" value="Unassembled WGS sequence"/>
</dbReference>
<gene>
    <name evidence="12" type="ORF">O181_022129</name>
</gene>
<dbReference type="PROSITE" id="PS00822">
    <property type="entry name" value="CYTO_HEME_LYASE_2"/>
    <property type="match status" value="1"/>
</dbReference>
<sequence>MGTSQSVQKDDGLSKKNQCPAHSASIDALAAQSDDIDERNRMPRLAQVPAVGQRMTLPLERTKSSIPRTDLSSSSHQAVPSSCPMVNNSNDSKSKVKETWTYPSPQQFYNALVRKGWDTPEESVPIMVDIHNWMNEAVWQEVLKWENRYFNPINSFSSPTETQVTPEISLAKFQGRPNDLSPKARFHLLLGRLFPSTYSGQKPFDRHDWLIRRESFGTVEQDKLHRYVIDYYTDADDEDGNPVFYFDVRPAIDDLDSLSVRLREWSRIKREVWFSNDPQTVNKTSNISK</sequence>
<dbReference type="EMBL" id="AVOT02006775">
    <property type="protein sequence ID" value="MBW0482414.1"/>
    <property type="molecule type" value="Genomic_DNA"/>
</dbReference>
<dbReference type="EC" id="4.4.1.17" evidence="10"/>
<comment type="similarity">
    <text evidence="2 10">Belongs to the cytochrome c-type heme lyase family.</text>
</comment>
<feature type="compositionally biased region" description="Polar residues" evidence="11">
    <location>
        <begin position="64"/>
        <end position="91"/>
    </location>
</feature>
<evidence type="ECO:0000256" key="6">
    <source>
        <dbReference type="ARBA" id="ARBA00023004"/>
    </source>
</evidence>
<evidence type="ECO:0000256" key="11">
    <source>
        <dbReference type="SAM" id="MobiDB-lite"/>
    </source>
</evidence>
<protein>
    <recommendedName>
        <fullName evidence="10">Holocytochrome c-type synthase</fullName>
        <ecNumber evidence="10">4.4.1.17</ecNumber>
    </recommendedName>
</protein>
<keyword evidence="6 10" id="KW-0408">Iron</keyword>
<keyword evidence="7 10" id="KW-0496">Mitochondrion</keyword>
<dbReference type="AlphaFoldDB" id="A0A9Q3CC16"/>
<evidence type="ECO:0000256" key="2">
    <source>
        <dbReference type="ARBA" id="ARBA00007255"/>
    </source>
</evidence>
<name>A0A9Q3CC16_9BASI</name>
<evidence type="ECO:0000256" key="7">
    <source>
        <dbReference type="ARBA" id="ARBA00023128"/>
    </source>
</evidence>
<evidence type="ECO:0000256" key="3">
    <source>
        <dbReference type="ARBA" id="ARBA00022617"/>
    </source>
</evidence>
<dbReference type="PROSITE" id="PS00821">
    <property type="entry name" value="CYTO_HEME_LYASE_1"/>
    <property type="match status" value="1"/>
</dbReference>
<dbReference type="GO" id="GO:0046872">
    <property type="term" value="F:metal ion binding"/>
    <property type="evidence" value="ECO:0007669"/>
    <property type="project" value="UniProtKB-KW"/>
</dbReference>
<proteinExistence type="inferred from homology"/>
<feature type="region of interest" description="Disordered" evidence="11">
    <location>
        <begin position="1"/>
        <end position="92"/>
    </location>
</feature>
<dbReference type="GO" id="GO:0004408">
    <property type="term" value="F:holocytochrome-c synthase activity"/>
    <property type="evidence" value="ECO:0007669"/>
    <property type="project" value="UniProtKB-EC"/>
</dbReference>
<evidence type="ECO:0000313" key="13">
    <source>
        <dbReference type="Proteomes" id="UP000765509"/>
    </source>
</evidence>
<evidence type="ECO:0000256" key="5">
    <source>
        <dbReference type="ARBA" id="ARBA00022792"/>
    </source>
</evidence>
<comment type="subcellular location">
    <subcellularLocation>
        <location evidence="1 10">Mitochondrion inner membrane</location>
    </subcellularLocation>
</comment>
<comment type="caution">
    <text evidence="12">The sequence shown here is derived from an EMBL/GenBank/DDBJ whole genome shotgun (WGS) entry which is preliminary data.</text>
</comment>
<evidence type="ECO:0000313" key="12">
    <source>
        <dbReference type="EMBL" id="MBW0482414.1"/>
    </source>
</evidence>
<accession>A0A9Q3CC16</accession>
<dbReference type="OrthoDB" id="4243at2759"/>
<dbReference type="InterPro" id="IPR000511">
    <property type="entry name" value="Holocyt_c/c1_synthase"/>
</dbReference>
<dbReference type="GO" id="GO:0005743">
    <property type="term" value="C:mitochondrial inner membrane"/>
    <property type="evidence" value="ECO:0007669"/>
    <property type="project" value="UniProtKB-SubCell"/>
</dbReference>
<dbReference type="PANTHER" id="PTHR12743">
    <property type="entry name" value="CYTOCHROME C1 HEME LYASE"/>
    <property type="match status" value="1"/>
</dbReference>
<dbReference type="Pfam" id="PF01265">
    <property type="entry name" value="Cyto_heme_lyase"/>
    <property type="match status" value="2"/>
</dbReference>
<evidence type="ECO:0000256" key="9">
    <source>
        <dbReference type="ARBA" id="ARBA00023239"/>
    </source>
</evidence>
<dbReference type="PANTHER" id="PTHR12743:SF3">
    <property type="entry name" value="HOLOCYTOCHROME-C SYNTHASE"/>
    <property type="match status" value="1"/>
</dbReference>
<reference evidence="12" key="1">
    <citation type="submission" date="2021-03" db="EMBL/GenBank/DDBJ databases">
        <title>Draft genome sequence of rust myrtle Austropuccinia psidii MF-1, a brazilian biotype.</title>
        <authorList>
            <person name="Quecine M.C."/>
            <person name="Pachon D.M.R."/>
            <person name="Bonatelli M.L."/>
            <person name="Correr F.H."/>
            <person name="Franceschini L.M."/>
            <person name="Leite T.F."/>
            <person name="Margarido G.R.A."/>
            <person name="Almeida C.A."/>
            <person name="Ferrarezi J.A."/>
            <person name="Labate C.A."/>
        </authorList>
    </citation>
    <scope>NUCLEOTIDE SEQUENCE</scope>
    <source>
        <strain evidence="12">MF-1</strain>
    </source>
</reference>
<organism evidence="12 13">
    <name type="scientific">Austropuccinia psidii MF-1</name>
    <dbReference type="NCBI Taxonomy" id="1389203"/>
    <lineage>
        <taxon>Eukaryota</taxon>
        <taxon>Fungi</taxon>
        <taxon>Dikarya</taxon>
        <taxon>Basidiomycota</taxon>
        <taxon>Pucciniomycotina</taxon>
        <taxon>Pucciniomycetes</taxon>
        <taxon>Pucciniales</taxon>
        <taxon>Sphaerophragmiaceae</taxon>
        <taxon>Austropuccinia</taxon>
    </lineage>
</organism>
<keyword evidence="5 10" id="KW-0999">Mitochondrion inner membrane</keyword>
<keyword evidence="13" id="KW-1185">Reference proteome</keyword>
<evidence type="ECO:0000256" key="8">
    <source>
        <dbReference type="ARBA" id="ARBA00023136"/>
    </source>
</evidence>
<comment type="function">
    <text evidence="10">Lyase that catalyzes the covalent linking of the heme group to the cytochrome C apoprotein to produce the mature functional cytochrome.</text>
</comment>